<dbReference type="AlphaFoldDB" id="A0A7S2XLX4"/>
<proteinExistence type="predicted"/>
<dbReference type="Pfam" id="PF11998">
    <property type="entry name" value="DUF3493"/>
    <property type="match status" value="1"/>
</dbReference>
<dbReference type="PANTHER" id="PTHR35498:SF1">
    <property type="entry name" value="LOW PSII ACCUMULATION-LIKE PROTEIN"/>
    <property type="match status" value="1"/>
</dbReference>
<reference evidence="2" key="1">
    <citation type="submission" date="2021-01" db="EMBL/GenBank/DDBJ databases">
        <authorList>
            <person name="Corre E."/>
            <person name="Pelletier E."/>
            <person name="Niang G."/>
            <person name="Scheremetjew M."/>
            <person name="Finn R."/>
            <person name="Kale V."/>
            <person name="Holt S."/>
            <person name="Cochrane G."/>
            <person name="Meng A."/>
            <person name="Brown T."/>
            <person name="Cohen L."/>
        </authorList>
    </citation>
    <scope>NUCLEOTIDE SEQUENCE</scope>
    <source>
        <strain evidence="2">CCMP2084</strain>
    </source>
</reference>
<evidence type="ECO:0000256" key="1">
    <source>
        <dbReference type="SAM" id="SignalP"/>
    </source>
</evidence>
<protein>
    <submittedName>
        <fullName evidence="2">Uncharacterized protein</fullName>
    </submittedName>
</protein>
<sequence length="351" mass="37631">MMIVRSVISLLLPIAVVAFVPSSRLNHVQFGGTETVTGEKRVGPLFESQRERDIVEEASQTKGKGPALDSSVRSKLLAESIAPWRTVRLFAYGSLGSGAAVGGLITLTGVAAALSGARADLDLNTEYLNLAIDFGAALAFAVFAKLDLDKGAELSEKVDDKMARKKEQKTIANEMKEREKGLSKLNLDICVAADGATQTAQVGAIQTGGKQHIIIVAGPRKACRDALMGANILKLDFSMSNILVVPYDTSTTKEDKVLKPSGGFADKPLWESQPYVAQTTGDGWEEYIDAEMTDAVKQGGEKVKNEGIAIVLANNGKVIRRGVGMIPWRKMVDELEAATNPKEEEVIPLFG</sequence>
<organism evidence="2">
    <name type="scientific">Attheya septentrionalis</name>
    <dbReference type="NCBI Taxonomy" id="420275"/>
    <lineage>
        <taxon>Eukaryota</taxon>
        <taxon>Sar</taxon>
        <taxon>Stramenopiles</taxon>
        <taxon>Ochrophyta</taxon>
        <taxon>Bacillariophyta</taxon>
        <taxon>Coscinodiscophyceae</taxon>
        <taxon>Chaetocerotophycidae</taxon>
        <taxon>Chaetocerotales</taxon>
        <taxon>Attheyaceae</taxon>
        <taxon>Attheya</taxon>
    </lineage>
</organism>
<dbReference type="InterPro" id="IPR021883">
    <property type="entry name" value="LPA1-like"/>
</dbReference>
<name>A0A7S2XLX4_9STRA</name>
<dbReference type="PANTHER" id="PTHR35498">
    <property type="entry name" value="PROTEIN LOW PSII ACCUMULATION 1, CHLOROPLASTIC"/>
    <property type="match status" value="1"/>
</dbReference>
<keyword evidence="1" id="KW-0732">Signal</keyword>
<feature type="signal peptide" evidence="1">
    <location>
        <begin position="1"/>
        <end position="18"/>
    </location>
</feature>
<dbReference type="EMBL" id="HBHQ01008858">
    <property type="protein sequence ID" value="CAD9814141.1"/>
    <property type="molecule type" value="Transcribed_RNA"/>
</dbReference>
<accession>A0A7S2XLX4</accession>
<evidence type="ECO:0000313" key="2">
    <source>
        <dbReference type="EMBL" id="CAD9814141.1"/>
    </source>
</evidence>
<gene>
    <name evidence="2" type="ORF">ASEP1449_LOCUS5966</name>
</gene>
<feature type="chain" id="PRO_5030590006" evidence="1">
    <location>
        <begin position="19"/>
        <end position="351"/>
    </location>
</feature>